<feature type="binding site" evidence="11">
    <location>
        <position position="333"/>
    </location>
    <ligand>
        <name>GTP</name>
        <dbReference type="ChEBI" id="CHEBI:37565"/>
    </ligand>
</feature>
<dbReference type="PANTHER" id="PTHR10218">
    <property type="entry name" value="GTP-BINDING PROTEIN ALPHA SUBUNIT"/>
    <property type="match status" value="1"/>
</dbReference>
<dbReference type="InterPro" id="IPR011025">
    <property type="entry name" value="GproteinA_insert"/>
</dbReference>
<dbReference type="GO" id="GO:0003924">
    <property type="term" value="F:GTPase activity"/>
    <property type="evidence" value="ECO:0007669"/>
    <property type="project" value="InterPro"/>
</dbReference>
<evidence type="ECO:0000313" key="14">
    <source>
        <dbReference type="Proteomes" id="UP000646827"/>
    </source>
</evidence>
<dbReference type="GO" id="GO:0031683">
    <property type="term" value="F:G-protein beta/gamma-subunit complex binding"/>
    <property type="evidence" value="ECO:0007669"/>
    <property type="project" value="InterPro"/>
</dbReference>
<evidence type="ECO:0000256" key="1">
    <source>
        <dbReference type="ARBA" id="ARBA00022618"/>
    </source>
</evidence>
<dbReference type="GO" id="GO:0007010">
    <property type="term" value="P:cytoskeleton organization"/>
    <property type="evidence" value="ECO:0007669"/>
    <property type="project" value="UniProtKB-ARBA"/>
</dbReference>
<keyword evidence="14" id="KW-1185">Reference proteome</keyword>
<evidence type="ECO:0000256" key="4">
    <source>
        <dbReference type="ARBA" id="ARBA00022776"/>
    </source>
</evidence>
<comment type="caution">
    <text evidence="13">The sequence shown here is derived from an EMBL/GenBank/DDBJ whole genome shotgun (WGS) entry which is preliminary data.</text>
</comment>
<dbReference type="SUPFAM" id="SSF47895">
    <property type="entry name" value="Transducin (alpha subunit), insertion domain"/>
    <property type="match status" value="1"/>
</dbReference>
<evidence type="ECO:0000256" key="10">
    <source>
        <dbReference type="ARBA" id="ARBA00069088"/>
    </source>
</evidence>
<evidence type="ECO:0000256" key="12">
    <source>
        <dbReference type="PIRSR" id="PIRSR601019-2"/>
    </source>
</evidence>
<dbReference type="GO" id="GO:0007186">
    <property type="term" value="P:G protein-coupled receptor signaling pathway"/>
    <property type="evidence" value="ECO:0007669"/>
    <property type="project" value="InterPro"/>
</dbReference>
<dbReference type="InterPro" id="IPR001019">
    <property type="entry name" value="Gprotein_alpha_su"/>
</dbReference>
<evidence type="ECO:0000256" key="9">
    <source>
        <dbReference type="ARBA" id="ARBA00059820"/>
    </source>
</evidence>
<evidence type="ECO:0000256" key="7">
    <source>
        <dbReference type="ARBA" id="ARBA00023224"/>
    </source>
</evidence>
<keyword evidence="8" id="KW-0131">Cell cycle</keyword>
<feature type="binding site" evidence="11">
    <location>
        <begin position="174"/>
        <end position="180"/>
    </location>
    <ligand>
        <name>GTP</name>
        <dbReference type="ChEBI" id="CHEBI:37565"/>
    </ligand>
</feature>
<dbReference type="Proteomes" id="UP000646827">
    <property type="component" value="Unassembled WGS sequence"/>
</dbReference>
<dbReference type="Gene3D" id="1.10.400.10">
    <property type="entry name" value="GI Alpha 1, domain 2-like"/>
    <property type="match status" value="1"/>
</dbReference>
<feature type="binding site" evidence="12">
    <location>
        <position position="47"/>
    </location>
    <ligand>
        <name>Mg(2+)</name>
        <dbReference type="ChEBI" id="CHEBI:18420"/>
    </ligand>
</feature>
<name>A0A8H7S3B8_9FUNG</name>
<keyword evidence="5 12" id="KW-0460">Magnesium</keyword>
<dbReference type="SUPFAM" id="SSF52540">
    <property type="entry name" value="P-loop containing nucleoside triphosphate hydrolases"/>
    <property type="match status" value="1"/>
</dbReference>
<dbReference type="FunFam" id="3.40.50.300:FF:002307">
    <property type="entry name" value="Guanine nucleotide-binding protein G(k) subunit alpha"/>
    <property type="match status" value="1"/>
</dbReference>
<keyword evidence="4" id="KW-0498">Mitosis</keyword>
<proteinExistence type="predicted"/>
<feature type="binding site" evidence="11">
    <location>
        <begin position="43"/>
        <end position="48"/>
    </location>
    <ligand>
        <name>GTP</name>
        <dbReference type="ChEBI" id="CHEBI:37565"/>
    </ligand>
</feature>
<comment type="function">
    <text evidence="9">Guanine nucleotide-binding proteins (G proteins) are involved as modulators or transducers in various transmembrane signaling systems. In the 1-cell embryo, probably together with goa-1, controls nuclear rotation and spindle elongation during mitosis. During the first embryonic cell divisons, plays a role in gpr-1/2 cortical localization and in the proper orientation of EMS blastomere mitotic spindle.</text>
</comment>
<dbReference type="PROSITE" id="PS51882">
    <property type="entry name" value="G_ALPHA"/>
    <property type="match status" value="1"/>
</dbReference>
<dbReference type="SMART" id="SM00275">
    <property type="entry name" value="G_alpha"/>
    <property type="match status" value="1"/>
</dbReference>
<dbReference type="InterPro" id="IPR002975">
    <property type="entry name" value="Fungi_Gprotein_alpha"/>
</dbReference>
<keyword evidence="6 11" id="KW-0342">GTP-binding</keyword>
<dbReference type="GO" id="GO:0000750">
    <property type="term" value="P:pheromone-dependent signal transduction involved in conjugation with cellular fusion"/>
    <property type="evidence" value="ECO:0007669"/>
    <property type="project" value="TreeGrafter"/>
</dbReference>
<feature type="binding site" evidence="11">
    <location>
        <begin position="149"/>
        <end position="150"/>
    </location>
    <ligand>
        <name>GTP</name>
        <dbReference type="ChEBI" id="CHEBI:37565"/>
    </ligand>
</feature>
<gene>
    <name evidence="13" type="ORF">INT45_007573</name>
</gene>
<accession>A0A8H7S3B8</accession>
<dbReference type="EMBL" id="JAEPRB010000091">
    <property type="protein sequence ID" value="KAG2222137.1"/>
    <property type="molecule type" value="Genomic_DNA"/>
</dbReference>
<dbReference type="GO" id="GO:0005525">
    <property type="term" value="F:GTP binding"/>
    <property type="evidence" value="ECO:0007669"/>
    <property type="project" value="UniProtKB-KW"/>
</dbReference>
<dbReference type="GO" id="GO:0051301">
    <property type="term" value="P:cell division"/>
    <property type="evidence" value="ECO:0007669"/>
    <property type="project" value="UniProtKB-KW"/>
</dbReference>
<dbReference type="FunFam" id="1.10.400.10:FF:000002">
    <property type="entry name" value="guanine nucleotide-binding protein G(Q) subunit alpha"/>
    <property type="match status" value="1"/>
</dbReference>
<dbReference type="PRINTS" id="PR01241">
    <property type="entry name" value="GPROTEINAFNG"/>
</dbReference>
<evidence type="ECO:0000313" key="13">
    <source>
        <dbReference type="EMBL" id="KAG2222137.1"/>
    </source>
</evidence>
<feature type="binding site" evidence="12">
    <location>
        <position position="180"/>
    </location>
    <ligand>
        <name>Mg(2+)</name>
        <dbReference type="ChEBI" id="CHEBI:18420"/>
    </ligand>
</feature>
<reference evidence="13 14" key="1">
    <citation type="submission" date="2020-12" db="EMBL/GenBank/DDBJ databases">
        <title>Metabolic potential, ecology and presence of endohyphal bacteria is reflected in genomic diversity of Mucoromycotina.</title>
        <authorList>
            <person name="Muszewska A."/>
            <person name="Okrasinska A."/>
            <person name="Steczkiewicz K."/>
            <person name="Drgas O."/>
            <person name="Orlowska M."/>
            <person name="Perlinska-Lenart U."/>
            <person name="Aleksandrzak-Piekarczyk T."/>
            <person name="Szatraj K."/>
            <person name="Zielenkiewicz U."/>
            <person name="Pilsyk S."/>
            <person name="Malc E."/>
            <person name="Mieczkowski P."/>
            <person name="Kruszewska J.S."/>
            <person name="Biernat P."/>
            <person name="Pawlowska J."/>
        </authorList>
    </citation>
    <scope>NUCLEOTIDE SEQUENCE [LARGE SCALE GENOMIC DNA]</scope>
    <source>
        <strain evidence="13 14">CBS 142.35</strain>
    </source>
</reference>
<dbReference type="FunFam" id="3.40.50.300:FF:000692">
    <property type="entry name" value="Guanine nucleotide-binding protein subunit alpha"/>
    <property type="match status" value="1"/>
</dbReference>
<keyword evidence="3 11" id="KW-0547">Nucleotide-binding</keyword>
<dbReference type="GO" id="GO:0001664">
    <property type="term" value="F:G protein-coupled receptor binding"/>
    <property type="evidence" value="ECO:0007669"/>
    <property type="project" value="InterPro"/>
</dbReference>
<evidence type="ECO:0000256" key="2">
    <source>
        <dbReference type="ARBA" id="ARBA00022723"/>
    </source>
</evidence>
<dbReference type="Pfam" id="PF00503">
    <property type="entry name" value="G-alpha"/>
    <property type="match status" value="1"/>
</dbReference>
<keyword evidence="2 12" id="KW-0479">Metal-binding</keyword>
<keyword evidence="7" id="KW-0807">Transducer</keyword>
<protein>
    <recommendedName>
        <fullName evidence="10">Guanine nucleotide-binding protein alpha-16 subunit</fullName>
    </recommendedName>
</protein>
<evidence type="ECO:0000256" key="6">
    <source>
        <dbReference type="ARBA" id="ARBA00023134"/>
    </source>
</evidence>
<dbReference type="PANTHER" id="PTHR10218:SF302">
    <property type="entry name" value="GUANINE NUCLEOTIDE-BINDING PROTEIN ALPHA-5 SUBUNIT"/>
    <property type="match status" value="1"/>
</dbReference>
<evidence type="ECO:0000256" key="8">
    <source>
        <dbReference type="ARBA" id="ARBA00023306"/>
    </source>
</evidence>
<dbReference type="GO" id="GO:0046872">
    <property type="term" value="F:metal ion binding"/>
    <property type="evidence" value="ECO:0007669"/>
    <property type="project" value="UniProtKB-KW"/>
</dbReference>
<evidence type="ECO:0000256" key="11">
    <source>
        <dbReference type="PIRSR" id="PIRSR601019-1"/>
    </source>
</evidence>
<keyword evidence="1" id="KW-0132">Cell division</keyword>
<dbReference type="CDD" id="cd00066">
    <property type="entry name" value="G-alpha"/>
    <property type="match status" value="1"/>
</dbReference>
<feature type="binding site" evidence="11">
    <location>
        <begin position="268"/>
        <end position="271"/>
    </location>
    <ligand>
        <name>GTP</name>
        <dbReference type="ChEBI" id="CHEBI:37565"/>
    </ligand>
</feature>
<dbReference type="InterPro" id="IPR027417">
    <property type="entry name" value="P-loop_NTPase"/>
</dbReference>
<dbReference type="GO" id="GO:0005737">
    <property type="term" value="C:cytoplasm"/>
    <property type="evidence" value="ECO:0007669"/>
    <property type="project" value="TreeGrafter"/>
</dbReference>
<organism evidence="13 14">
    <name type="scientific">Circinella minor</name>
    <dbReference type="NCBI Taxonomy" id="1195481"/>
    <lineage>
        <taxon>Eukaryota</taxon>
        <taxon>Fungi</taxon>
        <taxon>Fungi incertae sedis</taxon>
        <taxon>Mucoromycota</taxon>
        <taxon>Mucoromycotina</taxon>
        <taxon>Mucoromycetes</taxon>
        <taxon>Mucorales</taxon>
        <taxon>Lichtheimiaceae</taxon>
        <taxon>Circinella</taxon>
    </lineage>
</organism>
<dbReference type="GO" id="GO:0005834">
    <property type="term" value="C:heterotrimeric G-protein complex"/>
    <property type="evidence" value="ECO:0007669"/>
    <property type="project" value="InterPro"/>
</dbReference>
<evidence type="ECO:0000256" key="5">
    <source>
        <dbReference type="ARBA" id="ARBA00022842"/>
    </source>
</evidence>
<dbReference type="OrthoDB" id="5817230at2759"/>
<dbReference type="PRINTS" id="PR00318">
    <property type="entry name" value="GPROTEINA"/>
</dbReference>
<feature type="binding site" evidence="11">
    <location>
        <begin position="199"/>
        <end position="203"/>
    </location>
    <ligand>
        <name>GTP</name>
        <dbReference type="ChEBI" id="CHEBI:37565"/>
    </ligand>
</feature>
<sequence>MGCCQSSERIQENKRNNQIDIQIKRDRVHLRSEIKMLLLGAGESGKSTILKQMKLIHDGGYTREERESFKEVIYSNTIQSMRVTLEAMELLNIPFQNKQNENYNRHLILEAPPQIEMMNQELVQALISLWEDQGVQLCVGRSNEYQLNDSALYYFDSMSRMGDPNYIPSDQDVLRSRVKTTGITETTFMIHQMTCRMFDVGGQRSERKKWIHCFENVTAIVFLVAISEYDQVLIEDGTVNRLQESLTLFDSICNSKWFIKTSIILFFNKIDLFAEKITRNPLANYFDDYMGGNNYEAACQYLLNRFVSLHKNTTTTTTGVEQSKQIYTHFTCATDTKQIKFVMGAVNDICIHDNLRNVGLL</sequence>
<dbReference type="Gene3D" id="3.40.50.300">
    <property type="entry name" value="P-loop containing nucleotide triphosphate hydrolases"/>
    <property type="match status" value="1"/>
</dbReference>
<dbReference type="AlphaFoldDB" id="A0A8H7S3B8"/>
<evidence type="ECO:0000256" key="3">
    <source>
        <dbReference type="ARBA" id="ARBA00022741"/>
    </source>
</evidence>